<dbReference type="CDD" id="cd04301">
    <property type="entry name" value="NAT_SF"/>
    <property type="match status" value="1"/>
</dbReference>
<feature type="domain" description="N-acetyltransferase" evidence="3">
    <location>
        <begin position="9"/>
        <end position="176"/>
    </location>
</feature>
<dbReference type="PROSITE" id="PS51186">
    <property type="entry name" value="GNAT"/>
    <property type="match status" value="1"/>
</dbReference>
<dbReference type="EMBL" id="CAXHTA020000008">
    <property type="protein sequence ID" value="CAL5223198.1"/>
    <property type="molecule type" value="Genomic_DNA"/>
</dbReference>
<name>A0ABP1FYB7_9CHLO</name>
<evidence type="ECO:0000313" key="4">
    <source>
        <dbReference type="EMBL" id="CAL5223198.1"/>
    </source>
</evidence>
<evidence type="ECO:0000313" key="5">
    <source>
        <dbReference type="Proteomes" id="UP001497392"/>
    </source>
</evidence>
<organism evidence="4 5">
    <name type="scientific">Coccomyxa viridis</name>
    <dbReference type="NCBI Taxonomy" id="1274662"/>
    <lineage>
        <taxon>Eukaryota</taxon>
        <taxon>Viridiplantae</taxon>
        <taxon>Chlorophyta</taxon>
        <taxon>core chlorophytes</taxon>
        <taxon>Trebouxiophyceae</taxon>
        <taxon>Trebouxiophyceae incertae sedis</taxon>
        <taxon>Coccomyxaceae</taxon>
        <taxon>Coccomyxa</taxon>
    </lineage>
</organism>
<dbReference type="Pfam" id="PF13508">
    <property type="entry name" value="Acetyltransf_7"/>
    <property type="match status" value="1"/>
</dbReference>
<reference evidence="4 5" key="1">
    <citation type="submission" date="2024-06" db="EMBL/GenBank/DDBJ databases">
        <authorList>
            <person name="Kraege A."/>
            <person name="Thomma B."/>
        </authorList>
    </citation>
    <scope>NUCLEOTIDE SEQUENCE [LARGE SCALE GENOMIC DNA]</scope>
</reference>
<gene>
    <name evidence="4" type="primary">g5673</name>
    <name evidence="4" type="ORF">VP750_LOCUS4857</name>
</gene>
<dbReference type="InterPro" id="IPR016181">
    <property type="entry name" value="Acyl_CoA_acyltransferase"/>
</dbReference>
<keyword evidence="1" id="KW-0808">Transferase</keyword>
<evidence type="ECO:0000256" key="1">
    <source>
        <dbReference type="ARBA" id="ARBA00022679"/>
    </source>
</evidence>
<dbReference type="InterPro" id="IPR051635">
    <property type="entry name" value="SNAT-like"/>
</dbReference>
<protein>
    <submittedName>
        <fullName evidence="4">G5673 protein</fullName>
    </submittedName>
</protein>
<dbReference type="SUPFAM" id="SSF55729">
    <property type="entry name" value="Acyl-CoA N-acyltransferases (Nat)"/>
    <property type="match status" value="1"/>
</dbReference>
<proteinExistence type="predicted"/>
<keyword evidence="2" id="KW-0012">Acyltransferase</keyword>
<dbReference type="Gene3D" id="3.40.630.30">
    <property type="match status" value="1"/>
</dbReference>
<comment type="caution">
    <text evidence="4">The sequence shown here is derived from an EMBL/GenBank/DDBJ whole genome shotgun (WGS) entry which is preliminary data.</text>
</comment>
<keyword evidence="5" id="KW-1185">Reference proteome</keyword>
<sequence>MSLALKKSIIMRLIFDYELDKVAAIEKKSYPINEALSMETIAHCEKSAPEVFLAAMKINDSNPEHNTLFGYICGSLCAAGSLTEESMHTHQPNGEVYCIHSVCVDEKYRGKGIAEWMLQVHGGEWLPFLQPQVKSRNLICKQEQISFFQSAGFELVGASEIKRGARQWYEMRQEMRRR</sequence>
<evidence type="ECO:0000256" key="2">
    <source>
        <dbReference type="ARBA" id="ARBA00023315"/>
    </source>
</evidence>
<dbReference type="Proteomes" id="UP001497392">
    <property type="component" value="Unassembled WGS sequence"/>
</dbReference>
<dbReference type="PANTHER" id="PTHR10908:SF0">
    <property type="entry name" value="SEROTONIN N-ACETYLTRANSFERASE"/>
    <property type="match status" value="1"/>
</dbReference>
<dbReference type="PANTHER" id="PTHR10908">
    <property type="entry name" value="SEROTONIN N-ACETYLTRANSFERASE"/>
    <property type="match status" value="1"/>
</dbReference>
<accession>A0ABP1FYB7</accession>
<evidence type="ECO:0000259" key="3">
    <source>
        <dbReference type="PROSITE" id="PS51186"/>
    </source>
</evidence>
<dbReference type="InterPro" id="IPR000182">
    <property type="entry name" value="GNAT_dom"/>
</dbReference>